<protein>
    <submittedName>
        <fullName evidence="1">Uncharacterized protein</fullName>
    </submittedName>
</protein>
<organism evidence="1 2">
    <name type="scientific">Naganishia adeliensis</name>
    <dbReference type="NCBI Taxonomy" id="92952"/>
    <lineage>
        <taxon>Eukaryota</taxon>
        <taxon>Fungi</taxon>
        <taxon>Dikarya</taxon>
        <taxon>Basidiomycota</taxon>
        <taxon>Agaricomycotina</taxon>
        <taxon>Tremellomycetes</taxon>
        <taxon>Filobasidiales</taxon>
        <taxon>Filobasidiaceae</taxon>
        <taxon>Naganishia</taxon>
    </lineage>
</organism>
<name>A0ACC2X1J7_9TREE</name>
<dbReference type="EMBL" id="JASBWS010000002">
    <property type="protein sequence ID" value="KAJ9117270.1"/>
    <property type="molecule type" value="Genomic_DNA"/>
</dbReference>
<reference evidence="1" key="1">
    <citation type="submission" date="2023-04" db="EMBL/GenBank/DDBJ databases">
        <title>Draft Genome sequencing of Naganishia species isolated from polar environments using Oxford Nanopore Technology.</title>
        <authorList>
            <person name="Leo P."/>
            <person name="Venkateswaran K."/>
        </authorList>
    </citation>
    <scope>NUCLEOTIDE SEQUENCE</scope>
    <source>
        <strain evidence="1">MNA-CCFEE 5262</strain>
    </source>
</reference>
<accession>A0ACC2X1J7</accession>
<keyword evidence="2" id="KW-1185">Reference proteome</keyword>
<evidence type="ECO:0000313" key="2">
    <source>
        <dbReference type="Proteomes" id="UP001230649"/>
    </source>
</evidence>
<dbReference type="Proteomes" id="UP001230649">
    <property type="component" value="Unassembled WGS sequence"/>
</dbReference>
<proteinExistence type="predicted"/>
<comment type="caution">
    <text evidence="1">The sequence shown here is derived from an EMBL/GenBank/DDBJ whole genome shotgun (WGS) entry which is preliminary data.</text>
</comment>
<evidence type="ECO:0000313" key="1">
    <source>
        <dbReference type="EMBL" id="KAJ9117270.1"/>
    </source>
</evidence>
<sequence length="270" mass="30755">MRRIQGWDPLLIISQIISLQTIHYLALSLLIPPVLQWTIDPQALAYAGGPRVTSYALDWREIASRSTAPKLPRHPPGERGQRYRERRYSGEEMVVEDSTWYTSNQQPITNVTTSTPPLLLSAQHLHRRFGDNDAPSHYPVTNDNNDHHEVWDHGVSFTRGWVLAGLWVLVSVLDIIPLYYLVRKPRLILDFSCTLVFLHILITTYHTGGRVPTSFFFWAVMAVGTVLMIVGAEQVGRLCVRREMNEGLGNVTDPDLERLADAEAYELDDR</sequence>
<gene>
    <name evidence="1" type="ORF">QFC20_000416</name>
</gene>